<dbReference type="EMBL" id="BAABME010001842">
    <property type="protein sequence ID" value="GAA0151736.1"/>
    <property type="molecule type" value="Genomic_DNA"/>
</dbReference>
<evidence type="ECO:0000313" key="1">
    <source>
        <dbReference type="EMBL" id="GAA0151736.1"/>
    </source>
</evidence>
<gene>
    <name evidence="1" type="ORF">LIER_10391</name>
</gene>
<organism evidence="1 2">
    <name type="scientific">Lithospermum erythrorhizon</name>
    <name type="common">Purple gromwell</name>
    <name type="synonym">Lithospermum officinale var. erythrorhizon</name>
    <dbReference type="NCBI Taxonomy" id="34254"/>
    <lineage>
        <taxon>Eukaryota</taxon>
        <taxon>Viridiplantae</taxon>
        <taxon>Streptophyta</taxon>
        <taxon>Embryophyta</taxon>
        <taxon>Tracheophyta</taxon>
        <taxon>Spermatophyta</taxon>
        <taxon>Magnoliopsida</taxon>
        <taxon>eudicotyledons</taxon>
        <taxon>Gunneridae</taxon>
        <taxon>Pentapetalae</taxon>
        <taxon>asterids</taxon>
        <taxon>lamiids</taxon>
        <taxon>Boraginales</taxon>
        <taxon>Boraginaceae</taxon>
        <taxon>Boraginoideae</taxon>
        <taxon>Lithospermeae</taxon>
        <taxon>Lithospermum</taxon>
    </lineage>
</organism>
<keyword evidence="2" id="KW-1185">Reference proteome</keyword>
<dbReference type="Proteomes" id="UP001454036">
    <property type="component" value="Unassembled WGS sequence"/>
</dbReference>
<sequence>MISNVEKHKKLHVLDPLDVSAMQSATRSRVLEGGQKFDYYQKKGHLRRDCFKLKGYTDWWPGVRYQKKKEKANVIEEMDTPMEYRLDEQTNSKNLQNMITFLLDILQTIEAIKQHLIPVADYKDPIVTNSDRTDRQIENEVAENDAKVTGARKRRLHVWFNDYEVNSCTSDGSNCVV</sequence>
<evidence type="ECO:0000313" key="2">
    <source>
        <dbReference type="Proteomes" id="UP001454036"/>
    </source>
</evidence>
<reference evidence="1 2" key="1">
    <citation type="submission" date="2024-01" db="EMBL/GenBank/DDBJ databases">
        <title>The complete chloroplast genome sequence of Lithospermum erythrorhizon: insights into the phylogenetic relationship among Boraginaceae species and the maternal lineages of purple gromwells.</title>
        <authorList>
            <person name="Okada T."/>
            <person name="Watanabe K."/>
        </authorList>
    </citation>
    <scope>NUCLEOTIDE SEQUENCE [LARGE SCALE GENOMIC DNA]</scope>
</reference>
<name>A0AAV3PL42_LITER</name>
<dbReference type="AlphaFoldDB" id="A0AAV3PL42"/>
<protein>
    <submittedName>
        <fullName evidence="1">Uncharacterized protein</fullName>
    </submittedName>
</protein>
<accession>A0AAV3PL42</accession>
<proteinExistence type="predicted"/>
<comment type="caution">
    <text evidence="1">The sequence shown here is derived from an EMBL/GenBank/DDBJ whole genome shotgun (WGS) entry which is preliminary data.</text>
</comment>